<dbReference type="Pfam" id="PF04773">
    <property type="entry name" value="FecR"/>
    <property type="match status" value="1"/>
</dbReference>
<keyword evidence="4" id="KW-1185">Reference proteome</keyword>
<dbReference type="GO" id="GO:0016989">
    <property type="term" value="F:sigma factor antagonist activity"/>
    <property type="evidence" value="ECO:0007669"/>
    <property type="project" value="TreeGrafter"/>
</dbReference>
<dbReference type="KEGG" id="fln:FLA_5736"/>
<feature type="transmembrane region" description="Helical" evidence="1">
    <location>
        <begin position="76"/>
        <end position="96"/>
    </location>
</feature>
<dbReference type="OrthoDB" id="738872at2"/>
<keyword evidence="1" id="KW-1133">Transmembrane helix</keyword>
<evidence type="ECO:0000259" key="2">
    <source>
        <dbReference type="Pfam" id="PF04773"/>
    </source>
</evidence>
<proteinExistence type="predicted"/>
<feature type="domain" description="FecR protein" evidence="2">
    <location>
        <begin position="118"/>
        <end position="203"/>
    </location>
</feature>
<keyword evidence="1" id="KW-0812">Transmembrane</keyword>
<dbReference type="AlphaFoldDB" id="A0A173MPT0"/>
<organism evidence="3 4">
    <name type="scientific">Filimonas lacunae</name>
    <dbReference type="NCBI Taxonomy" id="477680"/>
    <lineage>
        <taxon>Bacteria</taxon>
        <taxon>Pseudomonadati</taxon>
        <taxon>Bacteroidota</taxon>
        <taxon>Chitinophagia</taxon>
        <taxon>Chitinophagales</taxon>
        <taxon>Chitinophagaceae</taxon>
        <taxon>Filimonas</taxon>
    </lineage>
</organism>
<sequence length="316" mass="35266">MTNNNPSNAKALLEKFQAGHCTPEELAILDQWYATLEEDHPAQLSAQQTQQYKQQFLHTFRNRLQPPAIIRTSIPVIRWLAAACVLLLAGAGYRWLLHQQAQPVAAGNMQIVANTTSHVKKIALADSSIVWLNAHASLSWKQATTRQVTLEGEGYFEVHTNTQQPFTVNTRDMQIKVLGTAFNVEAYTAEKMTRVALVNGRVQLRAAADSNNHTLLQPGQIAVLTANQPWAITTANTDAVASWTNGGFVVNNISVKDAVARLCERNACTLEWKSIKDIQKIISVAFMRESFEQSLSNLCYLLHKQYKIQGNHVTIY</sequence>
<name>A0A173MPT0_9BACT</name>
<evidence type="ECO:0000256" key="1">
    <source>
        <dbReference type="SAM" id="Phobius"/>
    </source>
</evidence>
<dbReference type="PIRSF" id="PIRSF018266">
    <property type="entry name" value="FecR"/>
    <property type="match status" value="1"/>
</dbReference>
<dbReference type="EMBL" id="FTOR01000001">
    <property type="protein sequence ID" value="SIS77195.1"/>
    <property type="molecule type" value="Genomic_DNA"/>
</dbReference>
<keyword evidence="1" id="KW-0472">Membrane</keyword>
<dbReference type="InterPro" id="IPR006860">
    <property type="entry name" value="FecR"/>
</dbReference>
<reference evidence="4" key="1">
    <citation type="submission" date="2017-01" db="EMBL/GenBank/DDBJ databases">
        <authorList>
            <person name="Varghese N."/>
            <person name="Submissions S."/>
        </authorList>
    </citation>
    <scope>NUCLEOTIDE SEQUENCE [LARGE SCALE GENOMIC DNA]</scope>
    <source>
        <strain evidence="4">DSM 21054</strain>
    </source>
</reference>
<dbReference type="STRING" id="477680.SAMN05421788_1011120"/>
<accession>A0A173MPT0</accession>
<protein>
    <submittedName>
        <fullName evidence="3">FecR family protein</fullName>
    </submittedName>
</protein>
<gene>
    <name evidence="3" type="ORF">SAMN05421788_1011120</name>
</gene>
<evidence type="ECO:0000313" key="4">
    <source>
        <dbReference type="Proteomes" id="UP000186917"/>
    </source>
</evidence>
<dbReference type="PANTHER" id="PTHR30273">
    <property type="entry name" value="PERIPLASMIC SIGNAL SENSOR AND SIGMA FACTOR ACTIVATOR FECR-RELATED"/>
    <property type="match status" value="1"/>
</dbReference>
<dbReference type="InterPro" id="IPR012373">
    <property type="entry name" value="Ferrdict_sens_TM"/>
</dbReference>
<dbReference type="RefSeq" id="WP_076376455.1">
    <property type="nucleotide sequence ID" value="NZ_AP017422.1"/>
</dbReference>
<dbReference type="Gene3D" id="3.55.50.30">
    <property type="match status" value="1"/>
</dbReference>
<evidence type="ECO:0000313" key="3">
    <source>
        <dbReference type="EMBL" id="SIS77195.1"/>
    </source>
</evidence>
<dbReference type="Gene3D" id="2.60.120.1440">
    <property type="match status" value="1"/>
</dbReference>
<dbReference type="PANTHER" id="PTHR30273:SF2">
    <property type="entry name" value="PROTEIN FECR"/>
    <property type="match status" value="1"/>
</dbReference>
<dbReference type="Proteomes" id="UP000186917">
    <property type="component" value="Unassembled WGS sequence"/>
</dbReference>